<evidence type="ECO:0000256" key="2">
    <source>
        <dbReference type="ARBA" id="ARBA00005300"/>
    </source>
</evidence>
<evidence type="ECO:0000313" key="10">
    <source>
        <dbReference type="Proteomes" id="UP000202923"/>
    </source>
</evidence>
<keyword evidence="5" id="KW-0479">Metal-binding</keyword>
<proteinExistence type="inferred from homology"/>
<dbReference type="GO" id="GO:0046872">
    <property type="term" value="F:metal ion binding"/>
    <property type="evidence" value="ECO:0007669"/>
    <property type="project" value="UniProtKB-KW"/>
</dbReference>
<dbReference type="GO" id="GO:0004523">
    <property type="term" value="F:RNA-DNA hybrid ribonuclease activity"/>
    <property type="evidence" value="ECO:0007669"/>
    <property type="project" value="UniProtKB-EC"/>
</dbReference>
<dbReference type="PANTHER" id="PTHR10642:SF26">
    <property type="entry name" value="RIBONUCLEASE H1"/>
    <property type="match status" value="1"/>
</dbReference>
<dbReference type="EC" id="3.1.26.4" evidence="3"/>
<dbReference type="KEGG" id="vg:29062076"/>
<evidence type="ECO:0000256" key="1">
    <source>
        <dbReference type="ARBA" id="ARBA00000077"/>
    </source>
</evidence>
<dbReference type="PROSITE" id="PS50879">
    <property type="entry name" value="RNASE_H_1"/>
    <property type="match status" value="1"/>
</dbReference>
<keyword evidence="6" id="KW-0255">Endonuclease</keyword>
<dbReference type="InterPro" id="IPR036397">
    <property type="entry name" value="RNaseH_sf"/>
</dbReference>
<feature type="domain" description="RNase H type-1" evidence="8">
    <location>
        <begin position="3"/>
        <end position="192"/>
    </location>
</feature>
<dbReference type="RefSeq" id="YP_009278837.1">
    <property type="nucleotide sequence ID" value="NC_031010.1"/>
</dbReference>
<dbReference type="EMBL" id="KX397369">
    <property type="protein sequence ID" value="ANZ49584.1"/>
    <property type="molecule type" value="Genomic_DNA"/>
</dbReference>
<keyword evidence="7" id="KW-0378">Hydrolase</keyword>
<comment type="catalytic activity">
    <reaction evidence="1">
        <text>Endonucleolytic cleavage to 5'-phosphomonoester.</text>
        <dbReference type="EC" id="3.1.26.4"/>
    </reaction>
</comment>
<evidence type="ECO:0000256" key="7">
    <source>
        <dbReference type="ARBA" id="ARBA00022801"/>
    </source>
</evidence>
<dbReference type="GO" id="GO:0003676">
    <property type="term" value="F:nucleic acid binding"/>
    <property type="evidence" value="ECO:0007669"/>
    <property type="project" value="InterPro"/>
</dbReference>
<reference evidence="9 10" key="1">
    <citation type="submission" date="2016-06" db="EMBL/GenBank/DDBJ databases">
        <authorList>
            <person name="Kjaerup R.B."/>
            <person name="Dalgaard T.S."/>
            <person name="Juul-Madsen H.R."/>
        </authorList>
    </citation>
    <scope>NUCLEOTIDE SEQUENCE [LARGE SCALE GENOMIC DNA]</scope>
</reference>
<name>A0A1B2IED6_9CAUD</name>
<evidence type="ECO:0000256" key="4">
    <source>
        <dbReference type="ARBA" id="ARBA00022722"/>
    </source>
</evidence>
<evidence type="ECO:0000256" key="6">
    <source>
        <dbReference type="ARBA" id="ARBA00022759"/>
    </source>
</evidence>
<dbReference type="SUPFAM" id="SSF53098">
    <property type="entry name" value="Ribonuclease H-like"/>
    <property type="match status" value="1"/>
</dbReference>
<protein>
    <recommendedName>
        <fullName evidence="3">ribonuclease H</fullName>
        <ecNumber evidence="3">3.1.26.4</ecNumber>
    </recommendedName>
</protein>
<dbReference type="GO" id="GO:0043137">
    <property type="term" value="P:DNA replication, removal of RNA primer"/>
    <property type="evidence" value="ECO:0007669"/>
    <property type="project" value="TreeGrafter"/>
</dbReference>
<sequence>MKEYDVAVLYTDGSHTTAPLGSGAGIHGYLYNKADFKSERGYFADGVPEAITPEEYQIIPQAEKLPAMPEGLVEWVNCTIPVPKEQFSDVGELVAFISAFDGAPFKAKKYVIHVDATYVLNSFNKWLEGWASRGWLRADGTPVANLKLMQRIWELKQGFKKDGISVKVVKIKGHSDRYGNDQADKMARLGSTMTATFENVEYRPFWTTEEMPAKEEKEQAVDVGINLSLLPAINTQKFHYVQVNEPHPMCTVNGEQWYYLSSGNHAKDKDDIVLLGKMIPDAMFSVTFAKKPWENLYFLANAHANTAWQDTPALKRFDPIAIITGDFLKRKKFQEACKEGIPIERMTFSEDRNVWFFEDLAISRILRPALLSYRAIGFRDELAQMLKSVMQKEAHIVLNDITDLLFDEKGKPSKEVYRNVDKSFEIQAKIPFNDTQTIPIILTRGIDLPQRTDINRIKEPTGRFYVACWRPEERYVRYAVIYLGEEYNGLWIAYYAANRILPTDIK</sequence>
<evidence type="ECO:0000313" key="9">
    <source>
        <dbReference type="EMBL" id="ANZ49584.1"/>
    </source>
</evidence>
<dbReference type="InterPro" id="IPR050092">
    <property type="entry name" value="RNase_H"/>
</dbReference>
<keyword evidence="4" id="KW-0540">Nuclease</keyword>
<evidence type="ECO:0000256" key="5">
    <source>
        <dbReference type="ARBA" id="ARBA00022723"/>
    </source>
</evidence>
<evidence type="ECO:0000259" key="8">
    <source>
        <dbReference type="PROSITE" id="PS50879"/>
    </source>
</evidence>
<dbReference type="Proteomes" id="UP000202923">
    <property type="component" value="Genome"/>
</dbReference>
<organism evidence="9 10">
    <name type="scientific">Erwinia phage vB_EamM_Kwan</name>
    <dbReference type="NCBI Taxonomy" id="1883374"/>
    <lineage>
        <taxon>Viruses</taxon>
        <taxon>Duplodnaviria</taxon>
        <taxon>Heunggongvirae</taxon>
        <taxon>Uroviricota</taxon>
        <taxon>Caudoviricetes</taxon>
        <taxon>Chimalliviridae</taxon>
        <taxon>Wellingtonvirus</taxon>
        <taxon>Wellingtonvirus wellington</taxon>
    </lineage>
</organism>
<evidence type="ECO:0000256" key="3">
    <source>
        <dbReference type="ARBA" id="ARBA00012180"/>
    </source>
</evidence>
<dbReference type="Pfam" id="PF00075">
    <property type="entry name" value="RNase_H"/>
    <property type="match status" value="1"/>
</dbReference>
<gene>
    <name evidence="9" type="ORF">KWAN_232</name>
</gene>
<dbReference type="Gene3D" id="3.30.420.10">
    <property type="entry name" value="Ribonuclease H-like superfamily/Ribonuclease H"/>
    <property type="match status" value="1"/>
</dbReference>
<dbReference type="InterPro" id="IPR002156">
    <property type="entry name" value="RNaseH_domain"/>
</dbReference>
<dbReference type="PANTHER" id="PTHR10642">
    <property type="entry name" value="RIBONUCLEASE H1"/>
    <property type="match status" value="1"/>
</dbReference>
<dbReference type="GeneID" id="29062076"/>
<accession>A0A1B2IED6</accession>
<dbReference type="InterPro" id="IPR012337">
    <property type="entry name" value="RNaseH-like_sf"/>
</dbReference>
<dbReference type="OrthoDB" id="4167at10239"/>
<comment type="similarity">
    <text evidence="2">Belongs to the RNase H family.</text>
</comment>